<proteinExistence type="predicted"/>
<evidence type="ECO:0000313" key="3">
    <source>
        <dbReference type="Proteomes" id="UP000265816"/>
    </source>
</evidence>
<protein>
    <submittedName>
        <fullName evidence="2">Uncharacterized protein</fullName>
    </submittedName>
</protein>
<dbReference type="EMBL" id="QWVT01000001">
    <property type="protein sequence ID" value="RID88931.1"/>
    <property type="molecule type" value="Genomic_DNA"/>
</dbReference>
<keyword evidence="1" id="KW-0175">Coiled coil</keyword>
<feature type="coiled-coil region" evidence="1">
    <location>
        <begin position="53"/>
        <end position="80"/>
    </location>
</feature>
<dbReference type="Proteomes" id="UP000265816">
    <property type="component" value="Unassembled WGS sequence"/>
</dbReference>
<reference evidence="2 3" key="1">
    <citation type="submission" date="2018-08" db="EMBL/GenBank/DDBJ databases">
        <title>Bacillus jemisoniae sp. nov., Bacillus chryseoplanitiae sp. nov., Bacillus resnikiae sp. nov., and Bacillus frankliniae sp. nov., isolated from Viking spacecraft and associated surfaces.</title>
        <authorList>
            <person name="Seuylemezian A."/>
            <person name="Vaishampayan P."/>
        </authorList>
    </citation>
    <scope>NUCLEOTIDE SEQUENCE [LARGE SCALE GENOMIC DNA]</scope>
    <source>
        <strain evidence="2 3">JJ-247</strain>
    </source>
</reference>
<gene>
    <name evidence="2" type="ORF">D1970_00055</name>
</gene>
<dbReference type="AlphaFoldDB" id="A0A398BIV3"/>
<evidence type="ECO:0000313" key="2">
    <source>
        <dbReference type="EMBL" id="RID88931.1"/>
    </source>
</evidence>
<organism evidence="2 3">
    <name type="scientific">Mesobacillus zeae</name>
    <dbReference type="NCBI Taxonomy" id="1917180"/>
    <lineage>
        <taxon>Bacteria</taxon>
        <taxon>Bacillati</taxon>
        <taxon>Bacillota</taxon>
        <taxon>Bacilli</taxon>
        <taxon>Bacillales</taxon>
        <taxon>Bacillaceae</taxon>
        <taxon>Mesobacillus</taxon>
    </lineage>
</organism>
<name>A0A398BIV3_9BACI</name>
<accession>A0A398BIV3</accession>
<evidence type="ECO:0000256" key="1">
    <source>
        <dbReference type="SAM" id="Coils"/>
    </source>
</evidence>
<comment type="caution">
    <text evidence="2">The sequence shown here is derived from an EMBL/GenBank/DDBJ whole genome shotgun (WGS) entry which is preliminary data.</text>
</comment>
<sequence>MGEIILAGDRITVDKLVKKANSLTGYLNGIERVSLKGIDWDTFKVTWTGVEPTEEAEVSIEFLQQENGELKARLDVVEDALITLMDSAK</sequence>
<keyword evidence="3" id="KW-1185">Reference proteome</keyword>
<dbReference type="RefSeq" id="WP_119110843.1">
    <property type="nucleotide sequence ID" value="NZ_CBCSEO010000001.1"/>
</dbReference>